<protein>
    <recommendedName>
        <fullName evidence="3">Histidine kinase/HSP90-like ATPase domain-containing protein</fullName>
    </recommendedName>
</protein>
<gene>
    <name evidence="1" type="ORF">QQF64_024698</name>
</gene>
<name>A0ABR3NM01_9TELE</name>
<comment type="caution">
    <text evidence="1">The sequence shown here is derived from an EMBL/GenBank/DDBJ whole genome shotgun (WGS) entry which is preliminary data.</text>
</comment>
<accession>A0ABR3NM01</accession>
<evidence type="ECO:0008006" key="3">
    <source>
        <dbReference type="Google" id="ProtNLM"/>
    </source>
</evidence>
<dbReference type="EMBL" id="JAYMGO010000003">
    <property type="protein sequence ID" value="KAL1278025.1"/>
    <property type="molecule type" value="Genomic_DNA"/>
</dbReference>
<evidence type="ECO:0000313" key="2">
    <source>
        <dbReference type="Proteomes" id="UP001558613"/>
    </source>
</evidence>
<reference evidence="1 2" key="1">
    <citation type="submission" date="2023-09" db="EMBL/GenBank/DDBJ databases">
        <authorList>
            <person name="Wang M."/>
        </authorList>
    </citation>
    <scope>NUCLEOTIDE SEQUENCE [LARGE SCALE GENOMIC DNA]</scope>
    <source>
        <strain evidence="1">GT-2023</strain>
        <tissue evidence="1">Liver</tissue>
    </source>
</reference>
<sequence length="123" mass="12846">MLAQVMKCAAAGSVLSSSAIKLNVDGFRSEEPPHPSIQPHTSVHVTLHDAGLGLSVESASSYLAGRASHLICSSDRRAEQGGKAIFYNSSSGLSDGAPDGEEKFSSLRSCNLCLLSPTKRTTV</sequence>
<evidence type="ECO:0000313" key="1">
    <source>
        <dbReference type="EMBL" id="KAL1278025.1"/>
    </source>
</evidence>
<proteinExistence type="predicted"/>
<dbReference type="Proteomes" id="UP001558613">
    <property type="component" value="Unassembled WGS sequence"/>
</dbReference>
<keyword evidence="2" id="KW-1185">Reference proteome</keyword>
<organism evidence="1 2">
    <name type="scientific">Cirrhinus molitorella</name>
    <name type="common">mud carp</name>
    <dbReference type="NCBI Taxonomy" id="172907"/>
    <lineage>
        <taxon>Eukaryota</taxon>
        <taxon>Metazoa</taxon>
        <taxon>Chordata</taxon>
        <taxon>Craniata</taxon>
        <taxon>Vertebrata</taxon>
        <taxon>Euteleostomi</taxon>
        <taxon>Actinopterygii</taxon>
        <taxon>Neopterygii</taxon>
        <taxon>Teleostei</taxon>
        <taxon>Ostariophysi</taxon>
        <taxon>Cypriniformes</taxon>
        <taxon>Cyprinidae</taxon>
        <taxon>Labeoninae</taxon>
        <taxon>Labeonini</taxon>
        <taxon>Cirrhinus</taxon>
    </lineage>
</organism>